<name>A0A8S1YLI6_PAROT</name>
<keyword evidence="3" id="KW-1015">Disulfide bond</keyword>
<dbReference type="PANTHER" id="PTHR13354:SF11">
    <property type="entry name" value="LYSINE-SPECIFIC DEMETHYLASE 9"/>
    <property type="match status" value="1"/>
</dbReference>
<feature type="signal peptide" evidence="5">
    <location>
        <begin position="1"/>
        <end position="18"/>
    </location>
</feature>
<comment type="caution">
    <text evidence="6">The sequence shown here is derived from an EMBL/GenBank/DDBJ whole genome shotgun (WGS) entry which is preliminary data.</text>
</comment>
<feature type="transmembrane region" description="Helical" evidence="4">
    <location>
        <begin position="1150"/>
        <end position="1175"/>
    </location>
</feature>
<proteinExistence type="predicted"/>
<sequence length="1299" mass="149392">MNNEVHLIVLLLTCILEAHQFFSLGSNLVLHSLNDLHNLETNQLGCSSKLKEVSKSIEVWSEILENWDQIITDSSNLQQLKMSLQFYCGKGYNDGLSVFLPFRNLFTDTISQISGESLKITPFQNWRRESALELQGLSSLLDKFDNENDLILGCNKTEESINRLMKEWEQVKNQCQKGPQTIIKIIKDKAEEIREITKECSGGLRTIVKIKPIGDDEKVKITGKPDGQCWGQKETQEPSYPSQQIQIKQAYRILTGDNSDSSNQMKQAEFNNPVPVYMEEKENSQNFIQYGYGYWAKFLLAYPTFLPNGKNEDWYFVSRLSSDQSNQDMIMGSRTLAVWVGRGYYLFTTCDTEPQDANKWKTVNYPKDFDGIWTYIYYSYSAQLKKAVAFIKFGSENFNTVTFSVQNPSTNWVRFTIGGKDNNRYAGFNGLLYQIYFSAESDVFLDSDDISKLQYQTQPNDLIPNLINYELVSYLQYRDPDTKEVFSIVGTSNNPQFPQKYGLSGWFKWDVPEQQQYWHIIFRVQIQQPSHDGVFGDRTLAAWVGQGDGGVIHLATYTYTNLEGSGNANVTQNIPHYNRYTEWFYVQFFYSRPEQKAFALINWKNQADQLEYTNIKHFQVPKYFIYVGNDKLFSGFKGNIASVFFNVGEELKLQIIGDYWMSISEMIHPFQQIFDEQSLILGCSYFIDGKFLNCLEGWDFLVLSNQCKPICGDNLIFGTEECDDGNLIPFDGCFNCKFQCDKNCKICEFGRCIQCIFGYDLKSQYCYPVCGDALTLDHEVCDDGNIEKFDGCYKCNNSCQIECRLCVNQLCLQCQDGWQLISNQCLQVCNDNLLAILSIEQCDNDDDNYCNECVQLCQDNCVSCHTYNQCQFCRHPFELVNGICTSICGDSIVIVGFEQCDDGNDIQFDGCYQCQLQCSFGCIQCQNNNICAECDPSLAKLNDRTMKCEQIHEDTELFEEIVEVNDNQCGNGLLNSLYEDCDDGNIEGGDGCSAYCNIETSFICTNAENSLSLCTYLETPQFKLESLSNKKSQSQIIELSFTQKVKLSTQLPFKNITIFTVLPTTRYDINIIPLVECSTEFNQSKYQISIFFRDPVDNPVLRVEIEKSNIINELNQYLVDNRKEISLGNPFVISEATQQTVSKIVSMNDAMIYSMISISGFVLLTGNTMMFLNLLDLLQSLSYLRYMQYYFPQHLKQFLDTYTKISLAPILDFLQVDYFLSKLNGGTLPLKKKNVQSELNTYFLMNSKSCYFSILLSLFSYCVFCIITSSRIIYLLKYFETRFWQNSLFKRKLLENAFF</sequence>
<dbReference type="GO" id="GO:0005634">
    <property type="term" value="C:nucleus"/>
    <property type="evidence" value="ECO:0007669"/>
    <property type="project" value="InterPro"/>
</dbReference>
<evidence type="ECO:0000313" key="7">
    <source>
        <dbReference type="Proteomes" id="UP000683925"/>
    </source>
</evidence>
<feature type="transmembrane region" description="Helical" evidence="4">
    <location>
        <begin position="1250"/>
        <end position="1274"/>
    </location>
</feature>
<keyword evidence="4" id="KW-0472">Membrane</keyword>
<gene>
    <name evidence="6" type="ORF">POCTA_138.1.T1710008</name>
</gene>
<keyword evidence="4" id="KW-1133">Transmembrane helix</keyword>
<evidence type="ECO:0000313" key="6">
    <source>
        <dbReference type="EMBL" id="CAD8214181.1"/>
    </source>
</evidence>
<evidence type="ECO:0000256" key="5">
    <source>
        <dbReference type="SAM" id="SignalP"/>
    </source>
</evidence>
<keyword evidence="1 5" id="KW-0732">Signal</keyword>
<dbReference type="NCBIfam" id="TIGR02232">
    <property type="entry name" value="myxo_disulf_rpt"/>
    <property type="match status" value="2"/>
</dbReference>
<organism evidence="6 7">
    <name type="scientific">Paramecium octaurelia</name>
    <dbReference type="NCBI Taxonomy" id="43137"/>
    <lineage>
        <taxon>Eukaryota</taxon>
        <taxon>Sar</taxon>
        <taxon>Alveolata</taxon>
        <taxon>Ciliophora</taxon>
        <taxon>Intramacronucleata</taxon>
        <taxon>Oligohymenophorea</taxon>
        <taxon>Peniculida</taxon>
        <taxon>Parameciidae</taxon>
        <taxon>Paramecium</taxon>
    </lineage>
</organism>
<evidence type="ECO:0000256" key="1">
    <source>
        <dbReference type="ARBA" id="ARBA00022729"/>
    </source>
</evidence>
<keyword evidence="7" id="KW-1185">Reference proteome</keyword>
<dbReference type="EMBL" id="CAJJDP010000174">
    <property type="protein sequence ID" value="CAD8214181.1"/>
    <property type="molecule type" value="Genomic_DNA"/>
</dbReference>
<dbReference type="InterPro" id="IPR011936">
    <property type="entry name" value="Myxo_disulph_rpt"/>
</dbReference>
<protein>
    <submittedName>
        <fullName evidence="6">Uncharacterized protein</fullName>
    </submittedName>
</protein>
<keyword evidence="2" id="KW-0677">Repeat</keyword>
<evidence type="ECO:0000256" key="4">
    <source>
        <dbReference type="SAM" id="Phobius"/>
    </source>
</evidence>
<dbReference type="OMA" id="YYLFTTC"/>
<keyword evidence="4" id="KW-0812">Transmembrane</keyword>
<dbReference type="Pfam" id="PF13948">
    <property type="entry name" value="DUF4215"/>
    <property type="match status" value="3"/>
</dbReference>
<reference evidence="6" key="1">
    <citation type="submission" date="2021-01" db="EMBL/GenBank/DDBJ databases">
        <authorList>
            <consortium name="Genoscope - CEA"/>
            <person name="William W."/>
        </authorList>
    </citation>
    <scope>NUCLEOTIDE SEQUENCE</scope>
</reference>
<dbReference type="Proteomes" id="UP000683925">
    <property type="component" value="Unassembled WGS sequence"/>
</dbReference>
<accession>A0A8S1YLI6</accession>
<dbReference type="OrthoDB" id="409633at2759"/>
<dbReference type="PANTHER" id="PTHR13354">
    <property type="entry name" value="ROUND SPERMATID BASIC PROTEIN 1"/>
    <property type="match status" value="1"/>
</dbReference>
<feature type="chain" id="PRO_5035770595" evidence="5">
    <location>
        <begin position="19"/>
        <end position="1299"/>
    </location>
</feature>
<evidence type="ECO:0000256" key="3">
    <source>
        <dbReference type="ARBA" id="ARBA00023157"/>
    </source>
</evidence>
<evidence type="ECO:0000256" key="2">
    <source>
        <dbReference type="ARBA" id="ARBA00022737"/>
    </source>
</evidence>
<dbReference type="InterPro" id="IPR026306">
    <property type="entry name" value="RSBN1/Dpy-2/CEP530"/>
</dbReference>